<feature type="non-terminal residue" evidence="2">
    <location>
        <position position="1"/>
    </location>
</feature>
<feature type="region of interest" description="Disordered" evidence="1">
    <location>
        <begin position="1"/>
        <end position="21"/>
    </location>
</feature>
<name>A0A382LZT9_9ZZZZ</name>
<organism evidence="2">
    <name type="scientific">marine metagenome</name>
    <dbReference type="NCBI Taxonomy" id="408172"/>
    <lineage>
        <taxon>unclassified sequences</taxon>
        <taxon>metagenomes</taxon>
        <taxon>ecological metagenomes</taxon>
    </lineage>
</organism>
<proteinExistence type="predicted"/>
<evidence type="ECO:0000313" key="2">
    <source>
        <dbReference type="EMBL" id="SVC40602.1"/>
    </source>
</evidence>
<protein>
    <submittedName>
        <fullName evidence="2">Uncharacterized protein</fullName>
    </submittedName>
</protein>
<reference evidence="2" key="1">
    <citation type="submission" date="2018-05" db="EMBL/GenBank/DDBJ databases">
        <authorList>
            <person name="Lanie J.A."/>
            <person name="Ng W.-L."/>
            <person name="Kazmierczak K.M."/>
            <person name="Andrzejewski T.M."/>
            <person name="Davidsen T.M."/>
            <person name="Wayne K.J."/>
            <person name="Tettelin H."/>
            <person name="Glass J.I."/>
            <person name="Rusch D."/>
            <person name="Podicherti R."/>
            <person name="Tsui H.-C.T."/>
            <person name="Winkler M.E."/>
        </authorList>
    </citation>
    <scope>NUCLEOTIDE SEQUENCE</scope>
</reference>
<evidence type="ECO:0000256" key="1">
    <source>
        <dbReference type="SAM" id="MobiDB-lite"/>
    </source>
</evidence>
<sequence>VGTDYTGTVTPRPQSTYTNSCPPQSTIWERRSLESTQILLRYYFVSLQTLKMVLRLSGDTTTSVTAYSL</sequence>
<accession>A0A382LZT9</accession>
<dbReference type="EMBL" id="UINC01089471">
    <property type="protein sequence ID" value="SVC40602.1"/>
    <property type="molecule type" value="Genomic_DNA"/>
</dbReference>
<dbReference type="AlphaFoldDB" id="A0A382LZT9"/>
<gene>
    <name evidence="2" type="ORF">METZ01_LOCUS293456</name>
</gene>